<evidence type="ECO:0000313" key="4">
    <source>
        <dbReference type="EMBL" id="PHU37030.1"/>
    </source>
</evidence>
<feature type="coiled-coil region" evidence="1">
    <location>
        <begin position="152"/>
        <end position="179"/>
    </location>
</feature>
<evidence type="ECO:0000256" key="2">
    <source>
        <dbReference type="SAM" id="MobiDB-lite"/>
    </source>
</evidence>
<sequence>MKRKALGTLVLATVGVAVLATGCGEKKKLPTVKELYDANKNLAENIGDKKVDGKLTAELGATVNGDTLATLGITAGTKVGLSVNMDLSAANGITYVKGTYSVEAGAQSQSDSVENWTDKEHSYTLDSATNTWSVSDKSAEDEINDLTSKMGMGDIEKYIDDLQKEIDDKKNENATLELEDDVYVLTYKLPLSELADVDGAADYAKQANMDLSSLKGNIVMSAKFDSETLFATYFDLSMDSEAMQSIESAAASLVDVKISACKISFSANYGSGSLTIPDDVKNAGTEPVATETQEPVVPTTETETETLGGGTAPADGSLLSKVFGDTITDEASFLTILGADKDTDVAFTTATGENWTLSSATITKDLYYVLANYTETKSIVTDCETMLQAGENEDAAMMLIAAMTAMGMQGSDTTNDLTELSTYIVSNCKVIDATNLTTAMSNYASSLSQ</sequence>
<dbReference type="Proteomes" id="UP000224563">
    <property type="component" value="Unassembled WGS sequence"/>
</dbReference>
<name>A0A2G3E1K5_9FIRM</name>
<evidence type="ECO:0000313" key="5">
    <source>
        <dbReference type="Proteomes" id="UP000224563"/>
    </source>
</evidence>
<reference evidence="4 5" key="2">
    <citation type="submission" date="2017-10" db="EMBL/GenBank/DDBJ databases">
        <authorList>
            <person name="Banno H."/>
            <person name="Chua N.-H."/>
        </authorList>
    </citation>
    <scope>NUCLEOTIDE SEQUENCE [LARGE SCALE GENOMIC DNA]</scope>
    <source>
        <strain evidence="4 5">JK623</strain>
    </source>
</reference>
<accession>A0A2G3E1K5</accession>
<keyword evidence="3" id="KW-0732">Signal</keyword>
<gene>
    <name evidence="4" type="ORF">CSX02_10070</name>
</gene>
<feature type="chain" id="PRO_5013619488" description="Lipoprotein" evidence="3">
    <location>
        <begin position="21"/>
        <end position="449"/>
    </location>
</feature>
<feature type="signal peptide" evidence="3">
    <location>
        <begin position="1"/>
        <end position="20"/>
    </location>
</feature>
<feature type="region of interest" description="Disordered" evidence="2">
    <location>
        <begin position="281"/>
        <end position="311"/>
    </location>
</feature>
<feature type="compositionally biased region" description="Low complexity" evidence="2">
    <location>
        <begin position="285"/>
        <end position="301"/>
    </location>
</feature>
<dbReference type="EMBL" id="PDYG01000087">
    <property type="protein sequence ID" value="PHU37030.1"/>
    <property type="molecule type" value="Genomic_DNA"/>
</dbReference>
<dbReference type="RefSeq" id="WP_099386591.1">
    <property type="nucleotide sequence ID" value="NZ_JANSWH010000099.1"/>
</dbReference>
<protein>
    <recommendedName>
        <fullName evidence="6">Lipoprotein</fullName>
    </recommendedName>
</protein>
<comment type="caution">
    <text evidence="4">The sequence shown here is derived from an EMBL/GenBank/DDBJ whole genome shotgun (WGS) entry which is preliminary data.</text>
</comment>
<dbReference type="AlphaFoldDB" id="A0A2G3E1K5"/>
<keyword evidence="1" id="KW-0175">Coiled coil</keyword>
<evidence type="ECO:0008006" key="6">
    <source>
        <dbReference type="Google" id="ProtNLM"/>
    </source>
</evidence>
<evidence type="ECO:0000256" key="1">
    <source>
        <dbReference type="SAM" id="Coils"/>
    </source>
</evidence>
<reference evidence="4 5" key="1">
    <citation type="submission" date="2017-10" db="EMBL/GenBank/DDBJ databases">
        <title>Resolving the taxonomy of Roseburia spp., Eubacterium rectale and Agathobacter spp. through phylogenomic analysis.</title>
        <authorList>
            <person name="Sheridan P.O."/>
            <person name="Walker A.W."/>
            <person name="Duncan S.H."/>
            <person name="Scott K.P."/>
            <person name="Toole P.W.O."/>
            <person name="Luis P."/>
            <person name="Flint H.J."/>
        </authorList>
    </citation>
    <scope>NUCLEOTIDE SEQUENCE [LARGE SCALE GENOMIC DNA]</scope>
    <source>
        <strain evidence="4 5">JK623</strain>
    </source>
</reference>
<organism evidence="4 5">
    <name type="scientific">Agathobacter ruminis</name>
    <dbReference type="NCBI Taxonomy" id="1712665"/>
    <lineage>
        <taxon>Bacteria</taxon>
        <taxon>Bacillati</taxon>
        <taxon>Bacillota</taxon>
        <taxon>Clostridia</taxon>
        <taxon>Lachnospirales</taxon>
        <taxon>Lachnospiraceae</taxon>
        <taxon>Agathobacter</taxon>
    </lineage>
</organism>
<evidence type="ECO:0000256" key="3">
    <source>
        <dbReference type="SAM" id="SignalP"/>
    </source>
</evidence>
<dbReference type="PROSITE" id="PS51257">
    <property type="entry name" value="PROKAR_LIPOPROTEIN"/>
    <property type="match status" value="1"/>
</dbReference>
<proteinExistence type="predicted"/>
<keyword evidence="5" id="KW-1185">Reference proteome</keyword>